<organism evidence="3 4">
    <name type="scientific">Micromonospora pattaloongensis</name>
    <dbReference type="NCBI Taxonomy" id="405436"/>
    <lineage>
        <taxon>Bacteria</taxon>
        <taxon>Bacillati</taxon>
        <taxon>Actinomycetota</taxon>
        <taxon>Actinomycetes</taxon>
        <taxon>Micromonosporales</taxon>
        <taxon>Micromonosporaceae</taxon>
        <taxon>Micromonospora</taxon>
    </lineage>
</organism>
<dbReference type="GO" id="GO:0051536">
    <property type="term" value="F:iron-sulfur cluster binding"/>
    <property type="evidence" value="ECO:0007669"/>
    <property type="project" value="InterPro"/>
</dbReference>
<dbReference type="GO" id="GO:0005506">
    <property type="term" value="F:iron ion binding"/>
    <property type="evidence" value="ECO:0007669"/>
    <property type="project" value="InterPro"/>
</dbReference>
<dbReference type="Gene3D" id="3.30.300.130">
    <property type="entry name" value="Fe-S cluster assembly (FSCA)"/>
    <property type="match status" value="1"/>
</dbReference>
<dbReference type="STRING" id="405436.SAMN05444365_1214"/>
<sequence>MIPIHPQPVAGHPEQLRWITPAGVLPFTGVAATLPDSLAALRDDCTLAQVRVEPAAIVTTLHPGRQWSRDGARVRTALHAALADPTHWTPADNCGEPDDGPLRDAAQELLDGPVGDLARSHGGHIELVDVRDGTVTVKLAGACHGCPAARTTLRQGLENQLRRNHPQLRVVTADPCRG</sequence>
<evidence type="ECO:0000313" key="3">
    <source>
        <dbReference type="EMBL" id="SDZ46991.1"/>
    </source>
</evidence>
<dbReference type="EMBL" id="FNPH01000021">
    <property type="protein sequence ID" value="SDZ46991.1"/>
    <property type="molecule type" value="Genomic_DNA"/>
</dbReference>
<dbReference type="InterPro" id="IPR034904">
    <property type="entry name" value="FSCA_dom_sf"/>
</dbReference>
<protein>
    <submittedName>
        <fullName evidence="3">Fe-S cluster biogenesis protein NfuA, 4Fe-4S-binding domain</fullName>
    </submittedName>
</protein>
<feature type="domain" description="NIF system FeS cluster assembly NifU C-terminal" evidence="2">
    <location>
        <begin position="119"/>
        <end position="171"/>
    </location>
</feature>
<evidence type="ECO:0000259" key="2">
    <source>
        <dbReference type="Pfam" id="PF01106"/>
    </source>
</evidence>
<dbReference type="OrthoDB" id="9798220at2"/>
<dbReference type="PANTHER" id="PTHR11178:SF51">
    <property type="entry name" value="FE_S BIOGENESIS PROTEIN NFUA"/>
    <property type="match status" value="1"/>
</dbReference>
<dbReference type="RefSeq" id="WP_091563097.1">
    <property type="nucleotide sequence ID" value="NZ_FNPH01000021.1"/>
</dbReference>
<gene>
    <name evidence="3" type="ORF">SAMN05444365_1214</name>
</gene>
<name>A0A1H3TAW5_9ACTN</name>
<dbReference type="PANTHER" id="PTHR11178">
    <property type="entry name" value="IRON-SULFUR CLUSTER SCAFFOLD PROTEIN NFU-RELATED"/>
    <property type="match status" value="1"/>
</dbReference>
<evidence type="ECO:0000256" key="1">
    <source>
        <dbReference type="ARBA" id="ARBA00049958"/>
    </source>
</evidence>
<comment type="function">
    <text evidence="1">May be involved in the formation or repair of [Fe-S] clusters present in iron-sulfur proteins.</text>
</comment>
<dbReference type="GO" id="GO:0016226">
    <property type="term" value="P:iron-sulfur cluster assembly"/>
    <property type="evidence" value="ECO:0007669"/>
    <property type="project" value="InterPro"/>
</dbReference>
<evidence type="ECO:0000313" key="4">
    <source>
        <dbReference type="Proteomes" id="UP000242415"/>
    </source>
</evidence>
<dbReference type="Proteomes" id="UP000242415">
    <property type="component" value="Unassembled WGS sequence"/>
</dbReference>
<reference evidence="4" key="1">
    <citation type="submission" date="2016-10" db="EMBL/GenBank/DDBJ databases">
        <authorList>
            <person name="Varghese N."/>
            <person name="Submissions S."/>
        </authorList>
    </citation>
    <scope>NUCLEOTIDE SEQUENCE [LARGE SCALE GENOMIC DNA]</scope>
    <source>
        <strain evidence="4">DSM 45245</strain>
    </source>
</reference>
<dbReference type="Pfam" id="PF01106">
    <property type="entry name" value="NifU"/>
    <property type="match status" value="1"/>
</dbReference>
<dbReference type="InterPro" id="IPR001075">
    <property type="entry name" value="NIF_FeS_clus_asmbl_NifU_C"/>
</dbReference>
<dbReference type="AlphaFoldDB" id="A0A1H3TAW5"/>
<dbReference type="SUPFAM" id="SSF117916">
    <property type="entry name" value="Fe-S cluster assembly (FSCA) domain-like"/>
    <property type="match status" value="1"/>
</dbReference>
<keyword evidence="4" id="KW-1185">Reference proteome</keyword>
<proteinExistence type="predicted"/>
<accession>A0A1H3TAW5</accession>